<evidence type="ECO:0000256" key="1">
    <source>
        <dbReference type="ARBA" id="ARBA00004141"/>
    </source>
</evidence>
<dbReference type="RefSeq" id="XP_066717856.1">
    <property type="nucleotide sequence ID" value="XM_066855689.1"/>
</dbReference>
<dbReference type="Gene3D" id="6.10.110.10">
    <property type="match status" value="1"/>
</dbReference>
<reference evidence="7 8" key="1">
    <citation type="submission" date="2023-01" db="EMBL/GenBank/DDBJ databases">
        <title>Analysis of 21 Apiospora genomes using comparative genomics revels a genus with tremendous synthesis potential of carbohydrate active enzymes and secondary metabolites.</title>
        <authorList>
            <person name="Sorensen T."/>
        </authorList>
    </citation>
    <scope>NUCLEOTIDE SEQUENCE [LARGE SCALE GENOMIC DNA]</scope>
    <source>
        <strain evidence="7 8">CBS 135458</strain>
    </source>
</reference>
<dbReference type="GeneID" id="92088752"/>
<comment type="subcellular location">
    <subcellularLocation>
        <location evidence="1">Membrane</location>
        <topology evidence="1">Multi-pass membrane protein</topology>
    </subcellularLocation>
</comment>
<evidence type="ECO:0000313" key="8">
    <source>
        <dbReference type="Proteomes" id="UP001480595"/>
    </source>
</evidence>
<comment type="similarity">
    <text evidence="2">Belongs to the IFI6/IFI27 family.</text>
</comment>
<keyword evidence="4 6" id="KW-1133">Transmembrane helix</keyword>
<feature type="transmembrane region" description="Helical" evidence="6">
    <location>
        <begin position="56"/>
        <end position="76"/>
    </location>
</feature>
<dbReference type="Pfam" id="PF06140">
    <property type="entry name" value="Ifi-6-16"/>
    <property type="match status" value="1"/>
</dbReference>
<comment type="caution">
    <text evidence="7">The sequence shown here is derived from an EMBL/GenBank/DDBJ whole genome shotgun (WGS) entry which is preliminary data.</text>
</comment>
<dbReference type="EMBL" id="JAQQWL010000005">
    <property type="protein sequence ID" value="KAK8073381.1"/>
    <property type="molecule type" value="Genomic_DNA"/>
</dbReference>
<feature type="transmembrane region" description="Helical" evidence="6">
    <location>
        <begin position="124"/>
        <end position="150"/>
    </location>
</feature>
<evidence type="ECO:0000256" key="3">
    <source>
        <dbReference type="ARBA" id="ARBA00022692"/>
    </source>
</evidence>
<sequence length="155" mass="15014">MAPSPSIPPSFDWQKVLRMKTSTFLPALLPLIATAAISLSAVVSTGLDVVVSKPTTTVACGTAGICFLITAAPGIITSPDLAALGFGSNGVVLGSAAASVQSGIGSVIAPSLFATLQSAGAGGYGLASVSGVVQVASGAVASSAMGILAWPKAKL</sequence>
<evidence type="ECO:0000313" key="7">
    <source>
        <dbReference type="EMBL" id="KAK8073381.1"/>
    </source>
</evidence>
<dbReference type="InterPro" id="IPR038213">
    <property type="entry name" value="IFI6/IFI27-like_sf"/>
</dbReference>
<feature type="transmembrane region" description="Helical" evidence="6">
    <location>
        <begin position="83"/>
        <end position="104"/>
    </location>
</feature>
<name>A0ABR1VQ52_9PEZI</name>
<dbReference type="Proteomes" id="UP001480595">
    <property type="component" value="Unassembled WGS sequence"/>
</dbReference>
<keyword evidence="8" id="KW-1185">Reference proteome</keyword>
<dbReference type="InterPro" id="IPR009311">
    <property type="entry name" value="IFI6/IFI27-like"/>
</dbReference>
<evidence type="ECO:0000256" key="6">
    <source>
        <dbReference type="SAM" id="Phobius"/>
    </source>
</evidence>
<accession>A0ABR1VQ52</accession>
<keyword evidence="3 6" id="KW-0812">Transmembrane</keyword>
<keyword evidence="5 6" id="KW-0472">Membrane</keyword>
<evidence type="ECO:0000256" key="4">
    <source>
        <dbReference type="ARBA" id="ARBA00022989"/>
    </source>
</evidence>
<proteinExistence type="inferred from homology"/>
<organism evidence="7 8">
    <name type="scientific">Apiospora phragmitis</name>
    <dbReference type="NCBI Taxonomy" id="2905665"/>
    <lineage>
        <taxon>Eukaryota</taxon>
        <taxon>Fungi</taxon>
        <taxon>Dikarya</taxon>
        <taxon>Ascomycota</taxon>
        <taxon>Pezizomycotina</taxon>
        <taxon>Sordariomycetes</taxon>
        <taxon>Xylariomycetidae</taxon>
        <taxon>Amphisphaeriales</taxon>
        <taxon>Apiosporaceae</taxon>
        <taxon>Apiospora</taxon>
    </lineage>
</organism>
<protein>
    <submittedName>
        <fullName evidence="7">Uncharacterized protein</fullName>
    </submittedName>
</protein>
<gene>
    <name evidence="7" type="ORF">PG994_004280</name>
</gene>
<evidence type="ECO:0000256" key="5">
    <source>
        <dbReference type="ARBA" id="ARBA00023136"/>
    </source>
</evidence>
<evidence type="ECO:0000256" key="2">
    <source>
        <dbReference type="ARBA" id="ARBA00007262"/>
    </source>
</evidence>